<evidence type="ECO:0008006" key="8">
    <source>
        <dbReference type="Google" id="ProtNLM"/>
    </source>
</evidence>
<dbReference type="Gene3D" id="2.115.10.20">
    <property type="entry name" value="Glycosyl hydrolase domain, family 43"/>
    <property type="match status" value="1"/>
</dbReference>
<gene>
    <name evidence="6" type="ORF">PSHT_00218</name>
</gene>
<dbReference type="SUPFAM" id="SSF75005">
    <property type="entry name" value="Arabinanase/levansucrase/invertase"/>
    <property type="match status" value="1"/>
</dbReference>
<protein>
    <recommendedName>
        <fullName evidence="8">Beta-xylosidase C-terminal Concanavalin A-like domain-containing protein</fullName>
    </recommendedName>
</protein>
<name>A0A2S4WNC4_9BASI</name>
<feature type="chain" id="PRO_5015753007" description="Beta-xylosidase C-terminal Concanavalin A-like domain-containing protein" evidence="5">
    <location>
        <begin position="19"/>
        <end position="580"/>
    </location>
</feature>
<feature type="non-terminal residue" evidence="6">
    <location>
        <position position="580"/>
    </location>
</feature>
<dbReference type="Proteomes" id="UP000238274">
    <property type="component" value="Unassembled WGS sequence"/>
</dbReference>
<reference evidence="7" key="2">
    <citation type="journal article" date="2018" name="BMC Genomics">
        <title>Genomic insights into host adaptation between the wheat stripe rust pathogen (Puccinia striiformis f. sp. tritici) and the barley stripe rust pathogen (Puccinia striiformis f. sp. hordei).</title>
        <authorList>
            <person name="Xia C."/>
            <person name="Wang M."/>
            <person name="Yin C."/>
            <person name="Cornejo O.E."/>
            <person name="Hulbert S.H."/>
            <person name="Chen X."/>
        </authorList>
    </citation>
    <scope>NUCLEOTIDE SEQUENCE [LARGE SCALE GENOMIC DNA]</scope>
    <source>
        <strain evidence="7">93TX-2</strain>
    </source>
</reference>
<dbReference type="Pfam" id="PF04616">
    <property type="entry name" value="Glyco_hydro_43"/>
    <property type="match status" value="1"/>
</dbReference>
<dbReference type="OrthoDB" id="2496341at2759"/>
<reference evidence="6 7" key="1">
    <citation type="submission" date="2017-12" db="EMBL/GenBank/DDBJ databases">
        <title>Gene loss provides genomic basis for host adaptation in cereal stripe rust fungi.</title>
        <authorList>
            <person name="Xia C."/>
        </authorList>
    </citation>
    <scope>NUCLEOTIDE SEQUENCE [LARGE SCALE GENOMIC DNA]</scope>
    <source>
        <strain evidence="6 7">93TX-2</strain>
    </source>
</reference>
<reference evidence="7" key="3">
    <citation type="journal article" date="2018" name="Mol. Plant Microbe Interact.">
        <title>Genome sequence resources for the wheat stripe rust pathogen (Puccinia striiformis f. sp. tritici) and the barley stripe rust pathogen (Puccinia striiformis f. sp. hordei).</title>
        <authorList>
            <person name="Xia C."/>
            <person name="Wang M."/>
            <person name="Yin C."/>
            <person name="Cornejo O.E."/>
            <person name="Hulbert S.H."/>
            <person name="Chen X."/>
        </authorList>
    </citation>
    <scope>NUCLEOTIDE SEQUENCE [LARGE SCALE GENOMIC DNA]</scope>
    <source>
        <strain evidence="7">93TX-2</strain>
    </source>
</reference>
<dbReference type="InterPro" id="IPR006710">
    <property type="entry name" value="Glyco_hydro_43"/>
</dbReference>
<accession>A0A2S4WNC4</accession>
<comment type="similarity">
    <text evidence="1 4">Belongs to the glycosyl hydrolase 43 family.</text>
</comment>
<dbReference type="InterPro" id="IPR023296">
    <property type="entry name" value="Glyco_hydro_beta-prop_sf"/>
</dbReference>
<dbReference type="AlphaFoldDB" id="A0A2S4WNC4"/>
<organism evidence="6 7">
    <name type="scientific">Puccinia striiformis</name>
    <dbReference type="NCBI Taxonomy" id="27350"/>
    <lineage>
        <taxon>Eukaryota</taxon>
        <taxon>Fungi</taxon>
        <taxon>Dikarya</taxon>
        <taxon>Basidiomycota</taxon>
        <taxon>Pucciniomycotina</taxon>
        <taxon>Pucciniomycetes</taxon>
        <taxon>Pucciniales</taxon>
        <taxon>Pucciniaceae</taxon>
        <taxon>Puccinia</taxon>
    </lineage>
</organism>
<dbReference type="PANTHER" id="PTHR22925">
    <property type="entry name" value="GLYCOSYL HYDROLASE 43 FAMILY MEMBER"/>
    <property type="match status" value="1"/>
</dbReference>
<keyword evidence="7" id="KW-1185">Reference proteome</keyword>
<comment type="caution">
    <text evidence="6">The sequence shown here is derived from an EMBL/GenBank/DDBJ whole genome shotgun (WGS) entry which is preliminary data.</text>
</comment>
<dbReference type="CDD" id="cd18822">
    <property type="entry name" value="GH43_CtGH43-like"/>
    <property type="match status" value="1"/>
</dbReference>
<feature type="signal peptide" evidence="5">
    <location>
        <begin position="1"/>
        <end position="18"/>
    </location>
</feature>
<dbReference type="EMBL" id="PKSM01000002">
    <property type="protein sequence ID" value="POW23275.1"/>
    <property type="molecule type" value="Genomic_DNA"/>
</dbReference>
<keyword evidence="3 4" id="KW-0326">Glycosidase</keyword>
<dbReference type="VEuPathDB" id="FungiDB:PSTT_07559"/>
<evidence type="ECO:0000256" key="2">
    <source>
        <dbReference type="ARBA" id="ARBA00022801"/>
    </source>
</evidence>
<dbReference type="VEuPathDB" id="FungiDB:PSHT_00218"/>
<evidence type="ECO:0000313" key="6">
    <source>
        <dbReference type="EMBL" id="POW23275.1"/>
    </source>
</evidence>
<dbReference type="GO" id="GO:0005975">
    <property type="term" value="P:carbohydrate metabolic process"/>
    <property type="evidence" value="ECO:0007669"/>
    <property type="project" value="InterPro"/>
</dbReference>
<keyword evidence="5" id="KW-0732">Signal</keyword>
<evidence type="ECO:0000256" key="1">
    <source>
        <dbReference type="ARBA" id="ARBA00009865"/>
    </source>
</evidence>
<evidence type="ECO:0000313" key="7">
    <source>
        <dbReference type="Proteomes" id="UP000238274"/>
    </source>
</evidence>
<dbReference type="PANTHER" id="PTHR22925:SF3">
    <property type="entry name" value="GLYCOSYL HYDROLASE FAMILY PROTEIN 43"/>
    <property type="match status" value="1"/>
</dbReference>
<evidence type="ECO:0000256" key="5">
    <source>
        <dbReference type="SAM" id="SignalP"/>
    </source>
</evidence>
<proteinExistence type="inferred from homology"/>
<evidence type="ECO:0000256" key="4">
    <source>
        <dbReference type="RuleBase" id="RU361187"/>
    </source>
</evidence>
<sequence>MKLFYFLGSILLLGSGSAARIGLTAQYFQVDGSDENSIKLSWPADPTVHKFSVIRQSAGTSSSVIAQVQGNIYDDYGVPEGELTYQVLVEGDPSKVSDQVTISSQPPFNSASSFSIYDNTQASNLKTIANIKLESTYYHFNIENDHDGVTQIIETTSTDGYTFSGTKRVLLTRKELCSGSPDGFCKLESASFVQNPKNSEVVMWAHWEKGGPDYGQARVAVAFGQPGGEWEFGGSFRPLENQSRDLTFFHDNDGSGYLISSTAMNTNLNIYKLTPDWHNVTSLVSTVLKGQRREAPSLINHENVYYLFTSQASDWYPSAGQYISATSLSGPWSQSRNIGNLAGFGAQSGSVQKIGSSWVMCANQWSGQWLDPEPPSHRVILPISLSNGYADYHYYHRLRYDEAGIYGVQDGKVISVGQKCSSASASVPGFEESKSINGVNLDPNNFYLSATVPFSYEIEFEVASILSRFDLTTKLVGGSETAYQFTISGRVSSTSLFRVILNKSNNTRVGFISSKVTDLTTYSAVRLDVHQVLNVHNKKQASWAQGIGQFTVYGHHHQNSPTKSPDLKSARFSKRLLVGR</sequence>
<evidence type="ECO:0000256" key="3">
    <source>
        <dbReference type="ARBA" id="ARBA00023295"/>
    </source>
</evidence>
<keyword evidence="2 4" id="KW-0378">Hydrolase</keyword>
<dbReference type="GO" id="GO:0004553">
    <property type="term" value="F:hydrolase activity, hydrolyzing O-glycosyl compounds"/>
    <property type="evidence" value="ECO:0007669"/>
    <property type="project" value="InterPro"/>
</dbReference>